<dbReference type="EMBL" id="PRFC01000276">
    <property type="protein sequence ID" value="PWU94594.1"/>
    <property type="molecule type" value="Genomic_DNA"/>
</dbReference>
<name>A0A2V2VEL5_TRYCR</name>
<dbReference type="VEuPathDB" id="TriTrypDB:ECC02_005010"/>
<evidence type="ECO:0000256" key="1">
    <source>
        <dbReference type="SAM" id="MobiDB-lite"/>
    </source>
</evidence>
<keyword evidence="2" id="KW-0378">Hydrolase</keyword>
<comment type="caution">
    <text evidence="2">The sequence shown here is derived from an EMBL/GenBank/DDBJ whole genome shotgun (WGS) entry which is preliminary data.</text>
</comment>
<dbReference type="VEuPathDB" id="TriTrypDB:BCY84_21125"/>
<feature type="region of interest" description="Disordered" evidence="1">
    <location>
        <begin position="56"/>
        <end position="85"/>
    </location>
</feature>
<dbReference type="GO" id="GO:0004386">
    <property type="term" value="F:helicase activity"/>
    <property type="evidence" value="ECO:0007669"/>
    <property type="project" value="UniProtKB-KW"/>
</dbReference>
<dbReference type="VEuPathDB" id="TriTrypDB:TcCLB.506713.30"/>
<protein>
    <submittedName>
        <fullName evidence="2">Putative ATP-dependent DEAD/H RNA helicase</fullName>
    </submittedName>
</protein>
<keyword evidence="2" id="KW-0067">ATP-binding</keyword>
<feature type="compositionally biased region" description="Low complexity" evidence="1">
    <location>
        <begin position="56"/>
        <end position="66"/>
    </location>
</feature>
<proteinExistence type="predicted"/>
<dbReference type="VEuPathDB" id="TriTrypDB:TcCL_ESM03905"/>
<dbReference type="VEuPathDB" id="TriTrypDB:Tc_MARK_2341"/>
<dbReference type="VEuPathDB" id="TriTrypDB:TcCLB.509719.20"/>
<accession>A0A2V2VEL5</accession>
<evidence type="ECO:0000313" key="2">
    <source>
        <dbReference type="EMBL" id="PWU94594.1"/>
    </source>
</evidence>
<dbReference type="VEuPathDB" id="TriTrypDB:C4B63_12g409"/>
<keyword evidence="2" id="KW-0347">Helicase</keyword>
<dbReference type="AlphaFoldDB" id="A0A2V2VEL5"/>
<gene>
    <name evidence="2" type="ORF">C3747_276g34</name>
</gene>
<dbReference type="VEuPathDB" id="TriTrypDB:TcG_04617"/>
<organism evidence="2 3">
    <name type="scientific">Trypanosoma cruzi</name>
    <dbReference type="NCBI Taxonomy" id="5693"/>
    <lineage>
        <taxon>Eukaryota</taxon>
        <taxon>Discoba</taxon>
        <taxon>Euglenozoa</taxon>
        <taxon>Kinetoplastea</taxon>
        <taxon>Metakinetoplastina</taxon>
        <taxon>Trypanosomatida</taxon>
        <taxon>Trypanosomatidae</taxon>
        <taxon>Trypanosoma</taxon>
        <taxon>Schizotrypanum</taxon>
    </lineage>
</organism>
<dbReference type="Proteomes" id="UP000246078">
    <property type="component" value="Unassembled WGS sequence"/>
</dbReference>
<dbReference type="VEuPathDB" id="TriTrypDB:TCDM_06599"/>
<dbReference type="VEuPathDB" id="TriTrypDB:TCSYLVIO_003517"/>
<reference evidence="2 3" key="1">
    <citation type="journal article" date="2018" name="Microb. Genom.">
        <title>Expanding an expanded genome: long-read sequencing of Trypanosoma cruzi.</title>
        <authorList>
            <person name="Berna L."/>
            <person name="Rodriguez M."/>
            <person name="Chiribao M.L."/>
            <person name="Parodi-Talice A."/>
            <person name="Pita S."/>
            <person name="Rijo G."/>
            <person name="Alvarez-Valin F."/>
            <person name="Robello C."/>
        </authorList>
    </citation>
    <scope>NUCLEOTIDE SEQUENCE [LARGE SCALE GENOMIC DNA]</scope>
    <source>
        <strain evidence="2 3">TCC</strain>
    </source>
</reference>
<keyword evidence="2" id="KW-0547">Nucleotide-binding</keyword>
<dbReference type="VEuPathDB" id="TriTrypDB:C3747_276g34"/>
<sequence length="235" mass="26296">MSLAEMDAQQHLAVLGLSTCGENDTLDRLLAGAERGPSVDFNDWDDGCDLCVDAPSRPSPTARAAPVMEEKSEPKRLKRKRTSTVDVEENEFRSKGAAEPRAFRGQFPAFADAPLKKKNIPPFSSPSTVFEADKACMDAESLPPLNELVHSKLLRPLTESLHITSLTRIQKQSWTPMVTGRVMFFYGAKRGVGRRWRMLFLCSISCCVSVMRDQFSVRLELLLLCFAPLESWLCR</sequence>
<evidence type="ECO:0000313" key="3">
    <source>
        <dbReference type="Proteomes" id="UP000246078"/>
    </source>
</evidence>
<dbReference type="VEuPathDB" id="TriTrypDB:TcBrA4_0091880"/>